<gene>
    <name evidence="7" type="ORF">COT95_00995</name>
</gene>
<evidence type="ECO:0000313" key="7">
    <source>
        <dbReference type="EMBL" id="PIR95011.1"/>
    </source>
</evidence>
<dbReference type="GO" id="GO:0071555">
    <property type="term" value="P:cell wall organization"/>
    <property type="evidence" value="ECO:0007669"/>
    <property type="project" value="TreeGrafter"/>
</dbReference>
<evidence type="ECO:0000256" key="3">
    <source>
        <dbReference type="SAM" id="Coils"/>
    </source>
</evidence>
<dbReference type="InterPro" id="IPR050515">
    <property type="entry name" value="Beta-lactam/transpept"/>
</dbReference>
<comment type="subcellular location">
    <subcellularLocation>
        <location evidence="1">Membrane</location>
    </subcellularLocation>
</comment>
<dbReference type="GO" id="GO:0008658">
    <property type="term" value="F:penicillin binding"/>
    <property type="evidence" value="ECO:0007669"/>
    <property type="project" value="InterPro"/>
</dbReference>
<dbReference type="Proteomes" id="UP000228614">
    <property type="component" value="Unassembled WGS sequence"/>
</dbReference>
<keyword evidence="4" id="KW-0812">Transmembrane</keyword>
<dbReference type="InterPro" id="IPR036138">
    <property type="entry name" value="PBP_dimer_sf"/>
</dbReference>
<dbReference type="PANTHER" id="PTHR30627:SF1">
    <property type="entry name" value="PEPTIDOGLYCAN D,D-TRANSPEPTIDASE FTSI"/>
    <property type="match status" value="1"/>
</dbReference>
<dbReference type="Gene3D" id="3.90.1310.10">
    <property type="entry name" value="Penicillin-binding protein 2a (Domain 2)"/>
    <property type="match status" value="1"/>
</dbReference>
<feature type="coiled-coil region" evidence="3">
    <location>
        <begin position="161"/>
        <end position="197"/>
    </location>
</feature>
<sequence>MIWSSHKIKRELAYDNRAKFLVAVIFLFAFAIIIKIFNLQVFQHDLYAARALQQHGVEEEIIPERGRIFVRTNEDKTELYPLAANKEFALIYAVPKDMNNIEQAAEKLMPILYPLLHDEPDQEALLAVIEKNIREDIFADIMKNNPPETGKEVVLNEEEVAVALEKERLVLIENLTKEKEENMKQYYEELLEKFSKKDDPYEPLAQKVDKDKLAEIMNLKISGIEYSLSDYRYYPEGNTASNILGFVVNNPNNELTQGSYGIEGYFNSQLAGTMGAIKAEKDVHGRLIIVADRQMQEAVDGSDIVLTINKTIQDVVCRKLNLSALKHGADLAAVIIMDPKTGAIISMCSYPDFDPNDYGKTENVDYFNNAAIFNAYEPGSIFKAVTMAAGIDTEMFEPDTTFVDTGSVVI</sequence>
<dbReference type="GO" id="GO:0005886">
    <property type="term" value="C:plasma membrane"/>
    <property type="evidence" value="ECO:0007669"/>
    <property type="project" value="TreeGrafter"/>
</dbReference>
<comment type="caution">
    <text evidence="7">The sequence shown here is derived from an EMBL/GenBank/DDBJ whole genome shotgun (WGS) entry which is preliminary data.</text>
</comment>
<evidence type="ECO:0000259" key="6">
    <source>
        <dbReference type="Pfam" id="PF03717"/>
    </source>
</evidence>
<feature type="transmembrane region" description="Helical" evidence="4">
    <location>
        <begin position="20"/>
        <end position="37"/>
    </location>
</feature>
<dbReference type="Pfam" id="PF00905">
    <property type="entry name" value="Transpeptidase"/>
    <property type="match status" value="1"/>
</dbReference>
<proteinExistence type="predicted"/>
<dbReference type="InterPro" id="IPR001460">
    <property type="entry name" value="PCN-bd_Tpept"/>
</dbReference>
<organism evidence="7 8">
    <name type="scientific">Candidatus Falkowbacteria bacterium CG10_big_fil_rev_8_21_14_0_10_37_6</name>
    <dbReference type="NCBI Taxonomy" id="1974563"/>
    <lineage>
        <taxon>Bacteria</taxon>
        <taxon>Candidatus Falkowiibacteriota</taxon>
    </lineage>
</organism>
<evidence type="ECO:0000256" key="2">
    <source>
        <dbReference type="ARBA" id="ARBA00023136"/>
    </source>
</evidence>
<dbReference type="AlphaFoldDB" id="A0A2H0V7H0"/>
<feature type="domain" description="Penicillin-binding protein transpeptidase" evidence="5">
    <location>
        <begin position="333"/>
        <end position="405"/>
    </location>
</feature>
<evidence type="ECO:0000256" key="4">
    <source>
        <dbReference type="SAM" id="Phobius"/>
    </source>
</evidence>
<feature type="domain" description="Penicillin-binding protein dimerisation" evidence="6">
    <location>
        <begin position="61"/>
        <end position="288"/>
    </location>
</feature>
<dbReference type="Gene3D" id="3.40.710.10">
    <property type="entry name" value="DD-peptidase/beta-lactamase superfamily"/>
    <property type="match status" value="1"/>
</dbReference>
<protein>
    <recommendedName>
        <fullName evidence="9">Penicillin-binding protein 2</fullName>
    </recommendedName>
</protein>
<evidence type="ECO:0000259" key="5">
    <source>
        <dbReference type="Pfam" id="PF00905"/>
    </source>
</evidence>
<reference evidence="8" key="1">
    <citation type="submission" date="2017-09" db="EMBL/GenBank/DDBJ databases">
        <title>Depth-based differentiation of microbial function through sediment-hosted aquifers and enrichment of novel symbionts in the deep terrestrial subsurface.</title>
        <authorList>
            <person name="Probst A.J."/>
            <person name="Ladd B."/>
            <person name="Jarett J.K."/>
            <person name="Geller-Mcgrath D.E."/>
            <person name="Sieber C.M.K."/>
            <person name="Emerson J.B."/>
            <person name="Anantharaman K."/>
            <person name="Thomas B.C."/>
            <person name="Malmstrom R."/>
            <person name="Stieglmeier M."/>
            <person name="Klingl A."/>
            <person name="Woyke T."/>
            <person name="Ryan C.M."/>
            <person name="Banfield J.F."/>
        </authorList>
    </citation>
    <scope>NUCLEOTIDE SEQUENCE [LARGE SCALE GENOMIC DNA]</scope>
</reference>
<dbReference type="Pfam" id="PF03717">
    <property type="entry name" value="PBP_dimer"/>
    <property type="match status" value="1"/>
</dbReference>
<dbReference type="InterPro" id="IPR005311">
    <property type="entry name" value="PBP_dimer"/>
</dbReference>
<dbReference type="SUPFAM" id="SSF56519">
    <property type="entry name" value="Penicillin binding protein dimerisation domain"/>
    <property type="match status" value="1"/>
</dbReference>
<dbReference type="SUPFAM" id="SSF56601">
    <property type="entry name" value="beta-lactamase/transpeptidase-like"/>
    <property type="match status" value="1"/>
</dbReference>
<dbReference type="InterPro" id="IPR012338">
    <property type="entry name" value="Beta-lactam/transpept-like"/>
</dbReference>
<evidence type="ECO:0000313" key="8">
    <source>
        <dbReference type="Proteomes" id="UP000228614"/>
    </source>
</evidence>
<feature type="non-terminal residue" evidence="7">
    <location>
        <position position="410"/>
    </location>
</feature>
<name>A0A2H0V7H0_9BACT</name>
<dbReference type="EMBL" id="PFAN01000058">
    <property type="protein sequence ID" value="PIR95011.1"/>
    <property type="molecule type" value="Genomic_DNA"/>
</dbReference>
<evidence type="ECO:0000256" key="1">
    <source>
        <dbReference type="ARBA" id="ARBA00004370"/>
    </source>
</evidence>
<evidence type="ECO:0008006" key="9">
    <source>
        <dbReference type="Google" id="ProtNLM"/>
    </source>
</evidence>
<accession>A0A2H0V7H0</accession>
<keyword evidence="3" id="KW-0175">Coiled coil</keyword>
<keyword evidence="2 4" id="KW-0472">Membrane</keyword>
<keyword evidence="4" id="KW-1133">Transmembrane helix</keyword>
<dbReference type="PANTHER" id="PTHR30627">
    <property type="entry name" value="PEPTIDOGLYCAN D,D-TRANSPEPTIDASE"/>
    <property type="match status" value="1"/>
</dbReference>